<keyword evidence="4" id="KW-1185">Reference proteome</keyword>
<evidence type="ECO:0000313" key="4">
    <source>
        <dbReference type="Proteomes" id="UP001501411"/>
    </source>
</evidence>
<gene>
    <name evidence="3" type="ORF">GCM10023231_32010</name>
</gene>
<dbReference type="Gene3D" id="3.30.70.1060">
    <property type="entry name" value="Dimeric alpha+beta barrel"/>
    <property type="match status" value="1"/>
</dbReference>
<evidence type="ECO:0000256" key="1">
    <source>
        <dbReference type="ARBA" id="ARBA00007689"/>
    </source>
</evidence>
<dbReference type="InterPro" id="IPR011008">
    <property type="entry name" value="Dimeric_a/b-barrel"/>
</dbReference>
<name>A0ABP9BUT1_9SPHI</name>
<evidence type="ECO:0000259" key="2">
    <source>
        <dbReference type="Pfam" id="PF03795"/>
    </source>
</evidence>
<dbReference type="Proteomes" id="UP001501411">
    <property type="component" value="Unassembled WGS sequence"/>
</dbReference>
<protein>
    <recommendedName>
        <fullName evidence="2">YCII-related domain-containing protein</fullName>
    </recommendedName>
</protein>
<dbReference type="SUPFAM" id="SSF54909">
    <property type="entry name" value="Dimeric alpha+beta barrel"/>
    <property type="match status" value="1"/>
</dbReference>
<dbReference type="InterPro" id="IPR005545">
    <property type="entry name" value="YCII"/>
</dbReference>
<organism evidence="3 4">
    <name type="scientific">Olivibacter ginsenosidimutans</name>
    <dbReference type="NCBI Taxonomy" id="1176537"/>
    <lineage>
        <taxon>Bacteria</taxon>
        <taxon>Pseudomonadati</taxon>
        <taxon>Bacteroidota</taxon>
        <taxon>Sphingobacteriia</taxon>
        <taxon>Sphingobacteriales</taxon>
        <taxon>Sphingobacteriaceae</taxon>
        <taxon>Olivibacter</taxon>
    </lineage>
</organism>
<proteinExistence type="inferred from homology"/>
<reference evidence="4" key="1">
    <citation type="journal article" date="2019" name="Int. J. Syst. Evol. Microbiol.">
        <title>The Global Catalogue of Microorganisms (GCM) 10K type strain sequencing project: providing services to taxonomists for standard genome sequencing and annotation.</title>
        <authorList>
            <consortium name="The Broad Institute Genomics Platform"/>
            <consortium name="The Broad Institute Genome Sequencing Center for Infectious Disease"/>
            <person name="Wu L."/>
            <person name="Ma J."/>
        </authorList>
    </citation>
    <scope>NUCLEOTIDE SEQUENCE [LARGE SCALE GENOMIC DNA]</scope>
    <source>
        <strain evidence="4">JCM 18200</strain>
    </source>
</reference>
<comment type="similarity">
    <text evidence="1">Belongs to the YciI family.</text>
</comment>
<accession>A0ABP9BUT1</accession>
<dbReference type="RefSeq" id="WP_345233100.1">
    <property type="nucleotide sequence ID" value="NZ_BAABIQ010000041.1"/>
</dbReference>
<dbReference type="Pfam" id="PF03795">
    <property type="entry name" value="YCII"/>
    <property type="match status" value="1"/>
</dbReference>
<feature type="domain" description="YCII-related" evidence="2">
    <location>
        <begin position="22"/>
        <end position="108"/>
    </location>
</feature>
<dbReference type="EMBL" id="BAABIQ010000041">
    <property type="protein sequence ID" value="GAA4800831.1"/>
    <property type="molecule type" value="Genomic_DNA"/>
</dbReference>
<sequence>MNEFLLIFRRDFTTKEGQLSPEQLQRSLKDWQDWFEKITEQHKLARPPQRWDGKGKVVKSDKMVTDGPYVEVKESIGGMIFINAKDYEEAAEIAKGCPILALGGNVEIRKAVTPEASK</sequence>
<evidence type="ECO:0000313" key="3">
    <source>
        <dbReference type="EMBL" id="GAA4800831.1"/>
    </source>
</evidence>
<comment type="caution">
    <text evidence="3">The sequence shown here is derived from an EMBL/GenBank/DDBJ whole genome shotgun (WGS) entry which is preliminary data.</text>
</comment>